<dbReference type="InterPro" id="IPR036779">
    <property type="entry name" value="LysM_dom_sf"/>
</dbReference>
<dbReference type="Proteomes" id="UP000054851">
    <property type="component" value="Unassembled WGS sequence"/>
</dbReference>
<protein>
    <submittedName>
        <fullName evidence="4">Peptidase M23B</fullName>
    </submittedName>
</protein>
<gene>
    <name evidence="4" type="ORF">AWB79_05312</name>
</gene>
<evidence type="ECO:0000256" key="1">
    <source>
        <dbReference type="SAM" id="MobiDB-lite"/>
    </source>
</evidence>
<comment type="caution">
    <text evidence="4">The sequence shown here is derived from an EMBL/GenBank/DDBJ whole genome shotgun (WGS) entry which is preliminary data.</text>
</comment>
<evidence type="ECO:0000313" key="4">
    <source>
        <dbReference type="EMBL" id="SAK81298.1"/>
    </source>
</evidence>
<dbReference type="InterPro" id="IPR011055">
    <property type="entry name" value="Dup_hybrid_motif"/>
</dbReference>
<dbReference type="EMBL" id="FCOA02000022">
    <property type="protein sequence ID" value="SAK81298.1"/>
    <property type="molecule type" value="Genomic_DNA"/>
</dbReference>
<dbReference type="CDD" id="cd00118">
    <property type="entry name" value="LysM"/>
    <property type="match status" value="1"/>
</dbReference>
<sequence>MNTTQRPAGASGATRALVISACLLGCLLAGCASKQAAPASADEATRADASARVLPGFYRVGSGDTLASIGAAFGRDAASLARWNGLSATAELEPGRVLRVAPPPDDGKPPRIKSPQAGANNAACSTNGLSWPVSGAVLTAFDGKHASGMTIGGKSGDAVKVARSGRVVYTGSSIKGYGLLIIVKHDESLLTAYGYNQRVLVKEGDKVKRGQAIAEMGKTPNGKPALLFEVRKDRKPVDPAPYLKRCES</sequence>
<proteinExistence type="predicted"/>
<dbReference type="SUPFAM" id="SSF51261">
    <property type="entry name" value="Duplicated hybrid motif"/>
    <property type="match status" value="1"/>
</dbReference>
<dbReference type="GO" id="GO:0004222">
    <property type="term" value="F:metalloendopeptidase activity"/>
    <property type="evidence" value="ECO:0007669"/>
    <property type="project" value="TreeGrafter"/>
</dbReference>
<name>A0A158CFZ5_9BURK</name>
<evidence type="ECO:0000256" key="2">
    <source>
        <dbReference type="SAM" id="SignalP"/>
    </source>
</evidence>
<dbReference type="InterPro" id="IPR018392">
    <property type="entry name" value="LysM"/>
</dbReference>
<dbReference type="InterPro" id="IPR016047">
    <property type="entry name" value="M23ase_b-sheet_dom"/>
</dbReference>
<feature type="chain" id="PRO_5007622932" evidence="2">
    <location>
        <begin position="37"/>
        <end position="248"/>
    </location>
</feature>
<dbReference type="CDD" id="cd12797">
    <property type="entry name" value="M23_peptidase"/>
    <property type="match status" value="1"/>
</dbReference>
<organism evidence="4 5">
    <name type="scientific">Caballeronia hypogeia</name>
    <dbReference type="NCBI Taxonomy" id="1777140"/>
    <lineage>
        <taxon>Bacteria</taxon>
        <taxon>Pseudomonadati</taxon>
        <taxon>Pseudomonadota</taxon>
        <taxon>Betaproteobacteria</taxon>
        <taxon>Burkholderiales</taxon>
        <taxon>Burkholderiaceae</taxon>
        <taxon>Caballeronia</taxon>
    </lineage>
</organism>
<keyword evidence="5" id="KW-1185">Reference proteome</keyword>
<accession>A0A158CFZ5</accession>
<dbReference type="Pfam" id="PF01476">
    <property type="entry name" value="LysM"/>
    <property type="match status" value="1"/>
</dbReference>
<dbReference type="InterPro" id="IPR050570">
    <property type="entry name" value="Cell_wall_metabolism_enzyme"/>
</dbReference>
<feature type="region of interest" description="Disordered" evidence="1">
    <location>
        <begin position="95"/>
        <end position="120"/>
    </location>
</feature>
<evidence type="ECO:0000313" key="5">
    <source>
        <dbReference type="Proteomes" id="UP000054851"/>
    </source>
</evidence>
<dbReference type="SUPFAM" id="SSF54106">
    <property type="entry name" value="LysM domain"/>
    <property type="match status" value="1"/>
</dbReference>
<dbReference type="Gene3D" id="3.10.350.10">
    <property type="entry name" value="LysM domain"/>
    <property type="match status" value="1"/>
</dbReference>
<feature type="signal peptide" evidence="2">
    <location>
        <begin position="1"/>
        <end position="36"/>
    </location>
</feature>
<dbReference type="RefSeq" id="WP_061170396.1">
    <property type="nucleotide sequence ID" value="NZ_FCOA02000022.1"/>
</dbReference>
<reference evidence="4" key="1">
    <citation type="submission" date="2016-01" db="EMBL/GenBank/DDBJ databases">
        <authorList>
            <person name="Peeters C."/>
        </authorList>
    </citation>
    <scope>NUCLEOTIDE SEQUENCE</scope>
    <source>
        <strain evidence="4">LMG 29322</strain>
    </source>
</reference>
<dbReference type="STRING" id="1777140.AWB79_05312"/>
<dbReference type="PROSITE" id="PS51782">
    <property type="entry name" value="LYSM"/>
    <property type="match status" value="1"/>
</dbReference>
<dbReference type="Gene3D" id="2.70.70.10">
    <property type="entry name" value="Glucose Permease (Domain IIA)"/>
    <property type="match status" value="1"/>
</dbReference>
<dbReference type="PANTHER" id="PTHR21666:SF270">
    <property type="entry name" value="MUREIN HYDROLASE ACTIVATOR ENVC"/>
    <property type="match status" value="1"/>
</dbReference>
<dbReference type="PANTHER" id="PTHR21666">
    <property type="entry name" value="PEPTIDASE-RELATED"/>
    <property type="match status" value="1"/>
</dbReference>
<dbReference type="OrthoDB" id="9795421at2"/>
<evidence type="ECO:0000259" key="3">
    <source>
        <dbReference type="PROSITE" id="PS51782"/>
    </source>
</evidence>
<keyword evidence="2" id="KW-0732">Signal</keyword>
<dbReference type="AlphaFoldDB" id="A0A158CFZ5"/>
<dbReference type="Pfam" id="PF01551">
    <property type="entry name" value="Peptidase_M23"/>
    <property type="match status" value="1"/>
</dbReference>
<dbReference type="SMART" id="SM00257">
    <property type="entry name" value="LysM"/>
    <property type="match status" value="1"/>
</dbReference>
<feature type="domain" description="LysM" evidence="3">
    <location>
        <begin position="56"/>
        <end position="100"/>
    </location>
</feature>
<dbReference type="PROSITE" id="PS51257">
    <property type="entry name" value="PROKAR_LIPOPROTEIN"/>
    <property type="match status" value="1"/>
</dbReference>